<dbReference type="PANTHER" id="PTHR43364:SF4">
    <property type="entry name" value="NAD(P)-LINKED OXIDOREDUCTASE SUPERFAMILY PROTEIN"/>
    <property type="match status" value="1"/>
</dbReference>
<dbReference type="CDD" id="cd19079">
    <property type="entry name" value="AKR_EcYajO-like"/>
    <property type="match status" value="1"/>
</dbReference>
<sequence length="330" mass="37425">MKYIKLGNTGTDVSRICLGMMSFGKPGSEHGLFPWARDFDEAKPIFKKAIELGINYFDTANIYQMGTSEEVTGKLIKEFALDRDDIVVATKVRMEMRAGKPNGGGLSRKQILSEIDKSLKRLNLDYVDLYTIHRLDPLTPMKEIMEALHDVVKSGKARYIGASTMYAWEFERMQNIAERNGWTKFVAMQNHYNLIYREEEREMIPLCRDRKIAITPWSPLAGGRLSHPWGTRTPRVMIDEVSKWVWDGTNDLDRVVIDNVEKLAAARGISMAQMSLAWMLRKPHITAPIIGATAIRHVEEAVAALDIQLSDEDVAALEKPYVNHPVLGMM</sequence>
<dbReference type="GO" id="GO:0016491">
    <property type="term" value="F:oxidoreductase activity"/>
    <property type="evidence" value="ECO:0007669"/>
    <property type="project" value="UniProtKB-KW"/>
</dbReference>
<name>A0A1J5RXV7_9ZZZZ</name>
<dbReference type="InterPro" id="IPR050523">
    <property type="entry name" value="AKR_Detox_Biosynth"/>
</dbReference>
<evidence type="ECO:0000256" key="1">
    <source>
        <dbReference type="ARBA" id="ARBA00023002"/>
    </source>
</evidence>
<organism evidence="3">
    <name type="scientific">mine drainage metagenome</name>
    <dbReference type="NCBI Taxonomy" id="410659"/>
    <lineage>
        <taxon>unclassified sequences</taxon>
        <taxon>metagenomes</taxon>
        <taxon>ecological metagenomes</taxon>
    </lineage>
</organism>
<reference evidence="3" key="1">
    <citation type="submission" date="2016-10" db="EMBL/GenBank/DDBJ databases">
        <title>Sequence of Gallionella enrichment culture.</title>
        <authorList>
            <person name="Poehlein A."/>
            <person name="Muehling M."/>
            <person name="Daniel R."/>
        </authorList>
    </citation>
    <scope>NUCLEOTIDE SEQUENCE</scope>
</reference>
<comment type="caution">
    <text evidence="3">The sequence shown here is derived from an EMBL/GenBank/DDBJ whole genome shotgun (WGS) entry which is preliminary data.</text>
</comment>
<evidence type="ECO:0000313" key="3">
    <source>
        <dbReference type="EMBL" id="OIR00507.1"/>
    </source>
</evidence>
<dbReference type="GO" id="GO:0005829">
    <property type="term" value="C:cytosol"/>
    <property type="evidence" value="ECO:0007669"/>
    <property type="project" value="UniProtKB-ARBA"/>
</dbReference>
<dbReference type="Pfam" id="PF00248">
    <property type="entry name" value="Aldo_ket_red"/>
    <property type="match status" value="1"/>
</dbReference>
<protein>
    <submittedName>
        <fullName evidence="3">L-glyceraldehyde 3-phosphate reductase</fullName>
        <ecNumber evidence="3">1.1.1.-</ecNumber>
    </submittedName>
</protein>
<feature type="domain" description="NADP-dependent oxidoreductase" evidence="2">
    <location>
        <begin position="15"/>
        <end position="319"/>
    </location>
</feature>
<accession>A0A1J5RXV7</accession>
<proteinExistence type="predicted"/>
<dbReference type="SUPFAM" id="SSF51430">
    <property type="entry name" value="NAD(P)-linked oxidoreductase"/>
    <property type="match status" value="1"/>
</dbReference>
<dbReference type="FunFam" id="3.20.20.100:FF:000004">
    <property type="entry name" value="Oxidoreductase, aldo/keto reductase"/>
    <property type="match status" value="1"/>
</dbReference>
<dbReference type="InterPro" id="IPR036812">
    <property type="entry name" value="NAD(P)_OxRdtase_dom_sf"/>
</dbReference>
<dbReference type="EC" id="1.1.1.-" evidence="3"/>
<gene>
    <name evidence="3" type="primary">gpr_5</name>
    <name evidence="3" type="ORF">GALL_173800</name>
</gene>
<keyword evidence="1 3" id="KW-0560">Oxidoreductase</keyword>
<dbReference type="AlphaFoldDB" id="A0A1J5RXV7"/>
<dbReference type="EMBL" id="MLJW01000094">
    <property type="protein sequence ID" value="OIR00507.1"/>
    <property type="molecule type" value="Genomic_DNA"/>
</dbReference>
<evidence type="ECO:0000259" key="2">
    <source>
        <dbReference type="Pfam" id="PF00248"/>
    </source>
</evidence>
<dbReference type="PANTHER" id="PTHR43364">
    <property type="entry name" value="NADH-SPECIFIC METHYLGLYOXAL REDUCTASE-RELATED"/>
    <property type="match status" value="1"/>
</dbReference>
<dbReference type="Gene3D" id="3.20.20.100">
    <property type="entry name" value="NADP-dependent oxidoreductase domain"/>
    <property type="match status" value="1"/>
</dbReference>
<dbReference type="InterPro" id="IPR023210">
    <property type="entry name" value="NADP_OxRdtase_dom"/>
</dbReference>